<accession>A0A183GNH8</accession>
<reference evidence="2 3" key="1">
    <citation type="submission" date="2018-11" db="EMBL/GenBank/DDBJ databases">
        <authorList>
            <consortium name="Pathogen Informatics"/>
        </authorList>
    </citation>
    <scope>NUCLEOTIDE SEQUENCE [LARGE SCALE GENOMIC DNA]</scope>
</reference>
<gene>
    <name evidence="2" type="ORF">HPBE_LOCUS24246</name>
</gene>
<sequence>MAGVAGSSASELRLPVDKWDTSRLVPTTTSDTSRGTGGHTEDDETSRVSPSILQKTDYGAHSRAITKKHSMNNHYLYTSLSLQPPRSDKWIEYAGRSDYACDGEQEYSQSNCKQQVSENPMPYA</sequence>
<dbReference type="Proteomes" id="UP000050761">
    <property type="component" value="Unassembled WGS sequence"/>
</dbReference>
<reference evidence="4" key="2">
    <citation type="submission" date="2019-09" db="UniProtKB">
        <authorList>
            <consortium name="WormBaseParasite"/>
        </authorList>
    </citation>
    <scope>IDENTIFICATION</scope>
</reference>
<protein>
    <submittedName>
        <fullName evidence="2 4">Uncharacterized protein</fullName>
    </submittedName>
</protein>
<accession>A0A3P8EGA1</accession>
<evidence type="ECO:0000313" key="3">
    <source>
        <dbReference type="Proteomes" id="UP000050761"/>
    </source>
</evidence>
<organism evidence="3 4">
    <name type="scientific">Heligmosomoides polygyrus</name>
    <name type="common">Parasitic roundworm</name>
    <dbReference type="NCBI Taxonomy" id="6339"/>
    <lineage>
        <taxon>Eukaryota</taxon>
        <taxon>Metazoa</taxon>
        <taxon>Ecdysozoa</taxon>
        <taxon>Nematoda</taxon>
        <taxon>Chromadorea</taxon>
        <taxon>Rhabditida</taxon>
        <taxon>Rhabditina</taxon>
        <taxon>Rhabditomorpha</taxon>
        <taxon>Strongyloidea</taxon>
        <taxon>Heligmosomidae</taxon>
        <taxon>Heligmosomoides</taxon>
    </lineage>
</organism>
<dbReference type="EMBL" id="UZAH01036049">
    <property type="protein sequence ID" value="VDP43724.1"/>
    <property type="molecule type" value="Genomic_DNA"/>
</dbReference>
<evidence type="ECO:0000256" key="1">
    <source>
        <dbReference type="SAM" id="MobiDB-lite"/>
    </source>
</evidence>
<keyword evidence="3" id="KW-1185">Reference proteome</keyword>
<dbReference type="AlphaFoldDB" id="A0A183GNH8"/>
<feature type="region of interest" description="Disordered" evidence="1">
    <location>
        <begin position="103"/>
        <end position="124"/>
    </location>
</feature>
<dbReference type="WBParaSite" id="HPBE_0002424801-mRNA-1">
    <property type="protein sequence ID" value="HPBE_0002424801-mRNA-1"/>
    <property type="gene ID" value="HPBE_0002424801"/>
</dbReference>
<evidence type="ECO:0000313" key="4">
    <source>
        <dbReference type="WBParaSite" id="HPBE_0002424801-mRNA-1"/>
    </source>
</evidence>
<name>A0A183GNH8_HELPZ</name>
<feature type="compositionally biased region" description="Polar residues" evidence="1">
    <location>
        <begin position="106"/>
        <end position="118"/>
    </location>
</feature>
<feature type="region of interest" description="Disordered" evidence="1">
    <location>
        <begin position="1"/>
        <end position="51"/>
    </location>
</feature>
<evidence type="ECO:0000313" key="2">
    <source>
        <dbReference type="EMBL" id="VDP43724.1"/>
    </source>
</evidence>
<proteinExistence type="predicted"/>